<evidence type="ECO:0000259" key="2">
    <source>
        <dbReference type="Pfam" id="PF06985"/>
    </source>
</evidence>
<evidence type="ECO:0000313" key="4">
    <source>
        <dbReference type="Proteomes" id="UP000566819"/>
    </source>
</evidence>
<feature type="region of interest" description="Disordered" evidence="1">
    <location>
        <begin position="565"/>
        <end position="590"/>
    </location>
</feature>
<dbReference type="AlphaFoldDB" id="A0A8H4VNJ5"/>
<dbReference type="Proteomes" id="UP000566819">
    <property type="component" value="Unassembled WGS sequence"/>
</dbReference>
<dbReference type="Pfam" id="PF06985">
    <property type="entry name" value="HET"/>
    <property type="match status" value="1"/>
</dbReference>
<reference evidence="3 4" key="1">
    <citation type="submission" date="2020-03" db="EMBL/GenBank/DDBJ databases">
        <title>Draft Genome Sequence of Cudoniella acicularis.</title>
        <authorList>
            <person name="Buettner E."/>
            <person name="Kellner H."/>
        </authorList>
    </citation>
    <scope>NUCLEOTIDE SEQUENCE [LARGE SCALE GENOMIC DNA]</scope>
    <source>
        <strain evidence="3 4">DSM 108380</strain>
    </source>
</reference>
<accession>A0A8H4VNJ5</accession>
<evidence type="ECO:0000313" key="3">
    <source>
        <dbReference type="EMBL" id="KAF4616182.1"/>
    </source>
</evidence>
<organism evidence="3 4">
    <name type="scientific">Cudoniella acicularis</name>
    <dbReference type="NCBI Taxonomy" id="354080"/>
    <lineage>
        <taxon>Eukaryota</taxon>
        <taxon>Fungi</taxon>
        <taxon>Dikarya</taxon>
        <taxon>Ascomycota</taxon>
        <taxon>Pezizomycotina</taxon>
        <taxon>Leotiomycetes</taxon>
        <taxon>Helotiales</taxon>
        <taxon>Tricladiaceae</taxon>
        <taxon>Cudoniella</taxon>
    </lineage>
</organism>
<protein>
    <recommendedName>
        <fullName evidence="2">Heterokaryon incompatibility domain-containing protein</fullName>
    </recommendedName>
</protein>
<proteinExistence type="predicted"/>
<dbReference type="PANTHER" id="PTHR33112:SF10">
    <property type="entry name" value="TOL"/>
    <property type="match status" value="1"/>
</dbReference>
<comment type="caution">
    <text evidence="3">The sequence shown here is derived from an EMBL/GenBank/DDBJ whole genome shotgun (WGS) entry which is preliminary data.</text>
</comment>
<sequence length="713" mass="81386">MPTPTPSPLCSICKDILQTEPDKSRDPASIKHHQTFQSFHDALRQGCFICTTTWDTVKSRSRSRNLLDEKAWNPMFYSLYIIAKQDNRIQLTITYWHFPQSGLNCNFAIVPDSAKEFERNHPLPSIASDTASSSSLDLACRWFSSCQNDHKSCDQLVKRQKWSPTRLIDIGISPSLTWKLCIPAEASIPPDKYMTLSYRWDASPSLTLTTSNFAAFCNGQLISNLPQTFRDMITVARRFSIRYMWIDCLCILQDSAIDWAKESSTMRDVYANSVLNITASASSSPHGGLFRTRDSAFPIGIIEKSTFQPGETETKTENYWNIIDFTYWDRHATNTPLQRRGWVFQERLLAPRALHFTPTQIFWECFGRQSCEQFPLGIPLHEPLRNFSLLFDAERNLKKTKNRDVEMDFEVMHTWVDLVDDYNACDLTFSSDKLVAISGLARLYADMTSDVYLAGLWKSRLKELLYWQVDSDEELPSALENEGGVYRAPSWSWAHRDFRTDYRYIIDTDVYLLDVVEAEMQLETDDSTGKVSGGFLVVEGLVFPGAFLAEGERVGGESGEWWYEEDMSNKESPTPKQKPKDGKYKRSHVSRKIRVQKQELESMADGDQEVSMTMDSWEEGKGEGEKVLCLALKAFRLGISTTLPEEQGFGVAGLVLREVGGGEEEEGEKGYVRIGLWDIYGNETIVNFGILVDKETGNVIVDPRMKRRRVRII</sequence>
<dbReference type="PANTHER" id="PTHR33112">
    <property type="entry name" value="DOMAIN PROTEIN, PUTATIVE-RELATED"/>
    <property type="match status" value="1"/>
</dbReference>
<dbReference type="OrthoDB" id="5125733at2759"/>
<name>A0A8H4VNJ5_9HELO</name>
<gene>
    <name evidence="3" type="ORF">G7Y89_g15225</name>
</gene>
<dbReference type="EMBL" id="JAAMPI010002272">
    <property type="protein sequence ID" value="KAF4616182.1"/>
    <property type="molecule type" value="Genomic_DNA"/>
</dbReference>
<evidence type="ECO:0000256" key="1">
    <source>
        <dbReference type="SAM" id="MobiDB-lite"/>
    </source>
</evidence>
<keyword evidence="4" id="KW-1185">Reference proteome</keyword>
<feature type="domain" description="Heterokaryon incompatibility" evidence="2">
    <location>
        <begin position="193"/>
        <end position="346"/>
    </location>
</feature>
<dbReference type="InterPro" id="IPR010730">
    <property type="entry name" value="HET"/>
</dbReference>